<feature type="transmembrane region" description="Helical" evidence="7">
    <location>
        <begin position="261"/>
        <end position="286"/>
    </location>
</feature>
<keyword evidence="2" id="KW-0813">Transport</keyword>
<dbReference type="PANTHER" id="PTHR42718:SF46">
    <property type="entry name" value="BLR6921 PROTEIN"/>
    <property type="match status" value="1"/>
</dbReference>
<evidence type="ECO:0000256" key="2">
    <source>
        <dbReference type="ARBA" id="ARBA00022448"/>
    </source>
</evidence>
<feature type="transmembrane region" description="Helical" evidence="7">
    <location>
        <begin position="44"/>
        <end position="62"/>
    </location>
</feature>
<organism evidence="9 11">
    <name type="scientific">Mumia zhuanghuii</name>
    <dbReference type="NCBI Taxonomy" id="2585211"/>
    <lineage>
        <taxon>Bacteria</taxon>
        <taxon>Bacillati</taxon>
        <taxon>Actinomycetota</taxon>
        <taxon>Actinomycetes</taxon>
        <taxon>Propionibacteriales</taxon>
        <taxon>Nocardioidaceae</taxon>
        <taxon>Mumia</taxon>
    </lineage>
</organism>
<dbReference type="Gene3D" id="1.20.1250.20">
    <property type="entry name" value="MFS general substrate transporter like domains"/>
    <property type="match status" value="1"/>
</dbReference>
<dbReference type="PROSITE" id="PS50850">
    <property type="entry name" value="MFS"/>
    <property type="match status" value="1"/>
</dbReference>
<dbReference type="PANTHER" id="PTHR42718">
    <property type="entry name" value="MAJOR FACILITATOR SUPERFAMILY MULTIDRUG TRANSPORTER MFSC"/>
    <property type="match status" value="1"/>
</dbReference>
<protein>
    <submittedName>
        <fullName evidence="9">MFS transporter</fullName>
    </submittedName>
</protein>
<dbReference type="Pfam" id="PF07690">
    <property type="entry name" value="MFS_1"/>
    <property type="match status" value="1"/>
</dbReference>
<evidence type="ECO:0000313" key="10">
    <source>
        <dbReference type="EMBL" id="TNC52205.1"/>
    </source>
</evidence>
<evidence type="ECO:0000256" key="1">
    <source>
        <dbReference type="ARBA" id="ARBA00004651"/>
    </source>
</evidence>
<gene>
    <name evidence="10" type="ORF">FHE65_00690</name>
    <name evidence="9" type="ORF">FHE65_01240</name>
</gene>
<reference evidence="9 11" key="1">
    <citation type="submission" date="2019-05" db="EMBL/GenBank/DDBJ databases">
        <title>Mumia sp. nov., isolated from the intestinal contents of plateau pika (Ochotona curzoniae) in the Qinghai-Tibet plateau of China.</title>
        <authorList>
            <person name="Tian Z."/>
        </authorList>
    </citation>
    <scope>NUCLEOTIDE SEQUENCE [LARGE SCALE GENOMIC DNA]</scope>
    <source>
        <strain evidence="11">527</strain>
        <strain evidence="9">Z527</strain>
    </source>
</reference>
<dbReference type="Gene3D" id="1.20.1720.10">
    <property type="entry name" value="Multidrug resistance protein D"/>
    <property type="match status" value="1"/>
</dbReference>
<evidence type="ECO:0000256" key="7">
    <source>
        <dbReference type="SAM" id="Phobius"/>
    </source>
</evidence>
<feature type="transmembrane region" description="Helical" evidence="7">
    <location>
        <begin position="74"/>
        <end position="91"/>
    </location>
</feature>
<dbReference type="InterPro" id="IPR005829">
    <property type="entry name" value="Sugar_transporter_CS"/>
</dbReference>
<evidence type="ECO:0000259" key="8">
    <source>
        <dbReference type="PROSITE" id="PS50850"/>
    </source>
</evidence>
<dbReference type="EMBL" id="VDFR01000005">
    <property type="protein sequence ID" value="TNC51797.1"/>
    <property type="molecule type" value="Genomic_DNA"/>
</dbReference>
<dbReference type="GO" id="GO:0005886">
    <property type="term" value="C:plasma membrane"/>
    <property type="evidence" value="ECO:0007669"/>
    <property type="project" value="UniProtKB-SubCell"/>
</dbReference>
<dbReference type="SUPFAM" id="SSF103473">
    <property type="entry name" value="MFS general substrate transporter"/>
    <property type="match status" value="1"/>
</dbReference>
<feature type="domain" description="Major facilitator superfamily (MFS) profile" evidence="8">
    <location>
        <begin position="8"/>
        <end position="450"/>
    </location>
</feature>
<feature type="transmembrane region" description="Helical" evidence="7">
    <location>
        <begin position="391"/>
        <end position="414"/>
    </location>
</feature>
<evidence type="ECO:0000313" key="11">
    <source>
        <dbReference type="Proteomes" id="UP000306740"/>
    </source>
</evidence>
<feature type="transmembrane region" description="Helical" evidence="7">
    <location>
        <begin position="325"/>
        <end position="343"/>
    </location>
</feature>
<dbReference type="InterPro" id="IPR011701">
    <property type="entry name" value="MFS"/>
</dbReference>
<feature type="transmembrane region" description="Helical" evidence="7">
    <location>
        <begin position="223"/>
        <end position="241"/>
    </location>
</feature>
<feature type="transmembrane region" description="Helical" evidence="7">
    <location>
        <begin position="194"/>
        <end position="217"/>
    </location>
</feature>
<dbReference type="AlphaFoldDB" id="A0A5C4N5A1"/>
<keyword evidence="5 7" id="KW-1133">Transmembrane helix</keyword>
<feature type="transmembrane region" description="Helical" evidence="7">
    <location>
        <begin position="103"/>
        <end position="122"/>
    </location>
</feature>
<dbReference type="InterPro" id="IPR020846">
    <property type="entry name" value="MFS_dom"/>
</dbReference>
<evidence type="ECO:0000256" key="5">
    <source>
        <dbReference type="ARBA" id="ARBA00022989"/>
    </source>
</evidence>
<dbReference type="EMBL" id="VDFR01000004">
    <property type="protein sequence ID" value="TNC52205.1"/>
    <property type="molecule type" value="Genomic_DNA"/>
</dbReference>
<feature type="transmembrane region" description="Helical" evidence="7">
    <location>
        <begin position="349"/>
        <end position="370"/>
    </location>
</feature>
<feature type="transmembrane region" description="Helical" evidence="7">
    <location>
        <begin position="426"/>
        <end position="447"/>
    </location>
</feature>
<keyword evidence="3" id="KW-1003">Cell membrane</keyword>
<dbReference type="Proteomes" id="UP000306740">
    <property type="component" value="Unassembled WGS sequence"/>
</dbReference>
<feature type="transmembrane region" description="Helical" evidence="7">
    <location>
        <begin position="134"/>
        <end position="156"/>
    </location>
</feature>
<dbReference type="OrthoDB" id="7375466at2"/>
<evidence type="ECO:0000313" key="9">
    <source>
        <dbReference type="EMBL" id="TNC51797.1"/>
    </source>
</evidence>
<keyword evidence="6 7" id="KW-0472">Membrane</keyword>
<feature type="transmembrane region" description="Helical" evidence="7">
    <location>
        <begin position="162"/>
        <end position="182"/>
    </location>
</feature>
<keyword evidence="4 7" id="KW-0812">Transmembrane</keyword>
<accession>A0A5C4N5A1</accession>
<feature type="transmembrane region" description="Helical" evidence="7">
    <location>
        <begin position="298"/>
        <end position="318"/>
    </location>
</feature>
<dbReference type="PROSITE" id="PS00216">
    <property type="entry name" value="SUGAR_TRANSPORT_1"/>
    <property type="match status" value="1"/>
</dbReference>
<comment type="caution">
    <text evidence="9">The sequence shown here is derived from an EMBL/GenBank/DDBJ whole genome shotgun (WGS) entry which is preliminary data.</text>
</comment>
<dbReference type="GO" id="GO:0022857">
    <property type="term" value="F:transmembrane transporter activity"/>
    <property type="evidence" value="ECO:0007669"/>
    <property type="project" value="InterPro"/>
</dbReference>
<proteinExistence type="predicted"/>
<dbReference type="CDD" id="cd17321">
    <property type="entry name" value="MFS_MMR_MDR_like"/>
    <property type="match status" value="1"/>
</dbReference>
<sequence>MAARAWGVLLVLCGALFLEGIDIAMLNVAVPAIADDLDLSTGSAHWIISAYALGYGGFMLLGGRSADLFGRRRVFLVGLAVFVAFSGLGGLADSGWLLVTARFATGVAAGFMTPAGFSIVTSTFAEGPLRNRALAIYGAVGAGGFTLGMVAGGLLTTVSWRWVFFAPVVLGTLLLVAGRRLIRADVPRLPSTAGFDVIGAVTVTGAMVATVFGLVSLGEGHSRTALVTLVAAAVLLVGFVLGERRSPAPLVRLDILRQGMLLSSSTAGLLFMGAFFGFQLLVTLYLQDLRGWSPLETGLTFAVMGADMVLAPLFTPLLVARFGNAAVMTSGFAAAAAAFALTLRLKADWTYVDLLPTLLLVAVAFALTYGPLTAAATDGLDESEHGVAGGIVYTAFQFGAALGLSAATIVLVGGDTADATLGDYRRALLVPTAAAALAVLIGTVAWARRRRWVAQRN</sequence>
<evidence type="ECO:0000256" key="3">
    <source>
        <dbReference type="ARBA" id="ARBA00022475"/>
    </source>
</evidence>
<evidence type="ECO:0000256" key="6">
    <source>
        <dbReference type="ARBA" id="ARBA00023136"/>
    </source>
</evidence>
<evidence type="ECO:0000256" key="4">
    <source>
        <dbReference type="ARBA" id="ARBA00022692"/>
    </source>
</evidence>
<name>A0A5C4N5A1_9ACTN</name>
<comment type="subcellular location">
    <subcellularLocation>
        <location evidence="1">Cell membrane</location>
        <topology evidence="1">Multi-pass membrane protein</topology>
    </subcellularLocation>
</comment>
<dbReference type="InterPro" id="IPR036259">
    <property type="entry name" value="MFS_trans_sf"/>
</dbReference>